<evidence type="ECO:0000313" key="3">
    <source>
        <dbReference type="Proteomes" id="UP000001357"/>
    </source>
</evidence>
<evidence type="ECO:0000313" key="2">
    <source>
        <dbReference type="EMBL" id="EDQ85423.1"/>
    </source>
</evidence>
<dbReference type="InParanoid" id="A9VAR8"/>
<accession>A9VAR8</accession>
<feature type="region of interest" description="Disordered" evidence="1">
    <location>
        <begin position="222"/>
        <end position="248"/>
    </location>
</feature>
<protein>
    <submittedName>
        <fullName evidence="2">Uncharacterized protein</fullName>
    </submittedName>
</protein>
<dbReference type="AlphaFoldDB" id="A9VAR8"/>
<sequence length="712" mass="77644">MAKRRASGASAAMNISAADVSALLLRCSPAQLPVPMVIKVLRALLPTTATTAEDRASASRATRHRRMATKLLQAVDEGWPFQSQGILILRRCCDPHLAADQAPAVIERMARENNIHFSRMHQLCCHRALMADPSRGPQRYYEWPVDTAFPRLFEANSMLKLRAWATTNGHTSASPTEYCFESGDMALVRADIIHELETMCSQPTGFHLFAFRTSDLPHCTERTSLPRLPIPSPPRDAKASNPESADKAAALNHNQDWARTQNKAARRSLPNRHPVHSSIIDEQGGHASGLHGHQTRELPLHHKPENGSSKLKQTATSSDRIENQSRDDMRPGSPVLSGPETSADSSAPVEKRRGRPRRRWKGDQVVLDTRGMGRDFHSGVRRILNELSADGVGSLAVRGRYLGLLEQPAQLCEDILRLPAANLQCQDRWRDVYARASNASVAAWVSSRFARGLILVVLARRLSEATGLRPSMLEDVYSRLVELLGETPSHFGPSTARKHYFYALALEQHPALAAINCGYEHIAAAWCGTLKIRAQRELHAHSANLSDLPIPLDESEGFMEATAMVMRDLPLPPFLEAARKVLRTTNTVAQESSHANPSHSHVLKRETPASLSGDPTSGADASGSNRSNKGPALLAASALLDLQRKGAANDAPSNLSATLRAASPPTSIPKAQVQEGLGDTSYSNKPPATKASDNNNTLADGELAAKVRKHLD</sequence>
<dbReference type="EMBL" id="CH991574">
    <property type="protein sequence ID" value="EDQ85423.1"/>
    <property type="molecule type" value="Genomic_DNA"/>
</dbReference>
<feature type="region of interest" description="Disordered" evidence="1">
    <location>
        <begin position="262"/>
        <end position="363"/>
    </location>
</feature>
<dbReference type="KEGG" id="mbr:MONBRDRAFT_11945"/>
<gene>
    <name evidence="2" type="ORF">MONBRDRAFT_11945</name>
</gene>
<evidence type="ECO:0000256" key="1">
    <source>
        <dbReference type="SAM" id="MobiDB-lite"/>
    </source>
</evidence>
<dbReference type="Proteomes" id="UP000001357">
    <property type="component" value="Unassembled WGS sequence"/>
</dbReference>
<reference evidence="2 3" key="1">
    <citation type="journal article" date="2008" name="Nature">
        <title>The genome of the choanoflagellate Monosiga brevicollis and the origin of metazoans.</title>
        <authorList>
            <consortium name="JGI Sequencing"/>
            <person name="King N."/>
            <person name="Westbrook M.J."/>
            <person name="Young S.L."/>
            <person name="Kuo A."/>
            <person name="Abedin M."/>
            <person name="Chapman J."/>
            <person name="Fairclough S."/>
            <person name="Hellsten U."/>
            <person name="Isogai Y."/>
            <person name="Letunic I."/>
            <person name="Marr M."/>
            <person name="Pincus D."/>
            <person name="Putnam N."/>
            <person name="Rokas A."/>
            <person name="Wright K.J."/>
            <person name="Zuzow R."/>
            <person name="Dirks W."/>
            <person name="Good M."/>
            <person name="Goodstein D."/>
            <person name="Lemons D."/>
            <person name="Li W."/>
            <person name="Lyons J.B."/>
            <person name="Morris A."/>
            <person name="Nichols S."/>
            <person name="Richter D.J."/>
            <person name="Salamov A."/>
            <person name="Bork P."/>
            <person name="Lim W.A."/>
            <person name="Manning G."/>
            <person name="Miller W.T."/>
            <person name="McGinnis W."/>
            <person name="Shapiro H."/>
            <person name="Tjian R."/>
            <person name="Grigoriev I.V."/>
            <person name="Rokhsar D."/>
        </authorList>
    </citation>
    <scope>NUCLEOTIDE SEQUENCE [LARGE SCALE GENOMIC DNA]</scope>
    <source>
        <strain evidence="3">MX1 / ATCC 50154</strain>
    </source>
</reference>
<feature type="region of interest" description="Disordered" evidence="1">
    <location>
        <begin position="648"/>
        <end position="712"/>
    </location>
</feature>
<feature type="compositionally biased region" description="Basic and acidic residues" evidence="1">
    <location>
        <begin position="319"/>
        <end position="330"/>
    </location>
</feature>
<feature type="region of interest" description="Disordered" evidence="1">
    <location>
        <begin position="587"/>
        <end position="630"/>
    </location>
</feature>
<dbReference type="GeneID" id="5895059"/>
<feature type="compositionally biased region" description="Basic residues" evidence="1">
    <location>
        <begin position="264"/>
        <end position="275"/>
    </location>
</feature>
<proteinExistence type="predicted"/>
<organism evidence="2 3">
    <name type="scientific">Monosiga brevicollis</name>
    <name type="common">Choanoflagellate</name>
    <dbReference type="NCBI Taxonomy" id="81824"/>
    <lineage>
        <taxon>Eukaryota</taxon>
        <taxon>Choanoflagellata</taxon>
        <taxon>Craspedida</taxon>
        <taxon>Salpingoecidae</taxon>
        <taxon>Monosiga</taxon>
    </lineage>
</organism>
<feature type="compositionally biased region" description="Polar residues" evidence="1">
    <location>
        <begin position="306"/>
        <end position="318"/>
    </location>
</feature>
<keyword evidence="3" id="KW-1185">Reference proteome</keyword>
<name>A9VAR8_MONBE</name>
<feature type="compositionally biased region" description="Basic and acidic residues" evidence="1">
    <location>
        <begin position="294"/>
        <end position="305"/>
    </location>
</feature>
<feature type="compositionally biased region" description="Polar residues" evidence="1">
    <location>
        <begin position="587"/>
        <end position="599"/>
    </location>
</feature>
<dbReference type="RefSeq" id="XP_001749834.1">
    <property type="nucleotide sequence ID" value="XM_001749782.1"/>
</dbReference>
<feature type="compositionally biased region" description="Polar residues" evidence="1">
    <location>
        <begin position="680"/>
        <end position="698"/>
    </location>
</feature>